<feature type="domain" description="Acyl-CoA oxidase/dehydrogenase middle" evidence="7">
    <location>
        <begin position="122"/>
        <end position="218"/>
    </location>
</feature>
<keyword evidence="10" id="KW-1185">Reference proteome</keyword>
<name>A0ABW3KXQ7_9BACI</name>
<evidence type="ECO:0000259" key="7">
    <source>
        <dbReference type="Pfam" id="PF02770"/>
    </source>
</evidence>
<evidence type="ECO:0000256" key="3">
    <source>
        <dbReference type="ARBA" id="ARBA00022630"/>
    </source>
</evidence>
<dbReference type="InterPro" id="IPR006091">
    <property type="entry name" value="Acyl-CoA_Oxase/DH_mid-dom"/>
</dbReference>
<dbReference type="Gene3D" id="2.40.110.10">
    <property type="entry name" value="Butyryl-CoA Dehydrogenase, subunit A, domain 2"/>
    <property type="match status" value="1"/>
</dbReference>
<dbReference type="SUPFAM" id="SSF47203">
    <property type="entry name" value="Acyl-CoA dehydrogenase C-terminal domain-like"/>
    <property type="match status" value="1"/>
</dbReference>
<evidence type="ECO:0000313" key="10">
    <source>
        <dbReference type="Proteomes" id="UP001596990"/>
    </source>
</evidence>
<protein>
    <submittedName>
        <fullName evidence="9">Acyl-CoA dehydrogenase</fullName>
    </submittedName>
</protein>
<dbReference type="PROSITE" id="PS00072">
    <property type="entry name" value="ACYL_COA_DH_1"/>
    <property type="match status" value="1"/>
</dbReference>
<evidence type="ECO:0000259" key="6">
    <source>
        <dbReference type="Pfam" id="PF00441"/>
    </source>
</evidence>
<dbReference type="InterPro" id="IPR046373">
    <property type="entry name" value="Acyl-CoA_Oxase/DH_mid-dom_sf"/>
</dbReference>
<reference evidence="10" key="1">
    <citation type="journal article" date="2019" name="Int. J. Syst. Evol. Microbiol.">
        <title>The Global Catalogue of Microorganisms (GCM) 10K type strain sequencing project: providing services to taxonomists for standard genome sequencing and annotation.</title>
        <authorList>
            <consortium name="The Broad Institute Genomics Platform"/>
            <consortium name="The Broad Institute Genome Sequencing Center for Infectious Disease"/>
            <person name="Wu L."/>
            <person name="Ma J."/>
        </authorList>
    </citation>
    <scope>NUCLEOTIDE SEQUENCE [LARGE SCALE GENOMIC DNA]</scope>
    <source>
        <strain evidence="10">CCUG 56607</strain>
    </source>
</reference>
<accession>A0ABW3KXQ7</accession>
<dbReference type="PANTHER" id="PTHR43884:SF12">
    <property type="entry name" value="ISOVALERYL-COA DEHYDROGENASE, MITOCHONDRIAL-RELATED"/>
    <property type="match status" value="1"/>
</dbReference>
<evidence type="ECO:0000256" key="1">
    <source>
        <dbReference type="ARBA" id="ARBA00001974"/>
    </source>
</evidence>
<keyword evidence="4 5" id="KW-0274">FAD</keyword>
<evidence type="ECO:0000256" key="4">
    <source>
        <dbReference type="ARBA" id="ARBA00022827"/>
    </source>
</evidence>
<keyword evidence="5" id="KW-0560">Oxidoreductase</keyword>
<dbReference type="InterPro" id="IPR036250">
    <property type="entry name" value="AcylCo_DH-like_C"/>
</dbReference>
<evidence type="ECO:0000256" key="5">
    <source>
        <dbReference type="RuleBase" id="RU362125"/>
    </source>
</evidence>
<dbReference type="PIRSF" id="PIRSF016578">
    <property type="entry name" value="HsaA"/>
    <property type="match status" value="1"/>
</dbReference>
<feature type="domain" description="Acyl-CoA dehydrogenase/oxidase N-terminal" evidence="8">
    <location>
        <begin position="6"/>
        <end position="118"/>
    </location>
</feature>
<dbReference type="SUPFAM" id="SSF56645">
    <property type="entry name" value="Acyl-CoA dehydrogenase NM domain-like"/>
    <property type="match status" value="1"/>
</dbReference>
<dbReference type="InterPro" id="IPR009100">
    <property type="entry name" value="AcylCoA_DH/oxidase_NM_dom_sf"/>
</dbReference>
<dbReference type="InterPro" id="IPR013786">
    <property type="entry name" value="AcylCoA_DH/ox_N"/>
</dbReference>
<feature type="domain" description="Acyl-CoA dehydrogenase/oxidase C-terminal" evidence="6">
    <location>
        <begin position="231"/>
        <end position="378"/>
    </location>
</feature>
<dbReference type="InterPro" id="IPR037069">
    <property type="entry name" value="AcylCoA_DH/ox_N_sf"/>
</dbReference>
<dbReference type="EMBL" id="JBHTKL010000001">
    <property type="protein sequence ID" value="MFD1018326.1"/>
    <property type="molecule type" value="Genomic_DNA"/>
</dbReference>
<comment type="cofactor">
    <cofactor evidence="1 5">
        <name>FAD</name>
        <dbReference type="ChEBI" id="CHEBI:57692"/>
    </cofactor>
</comment>
<dbReference type="Proteomes" id="UP001596990">
    <property type="component" value="Unassembled WGS sequence"/>
</dbReference>
<dbReference type="PROSITE" id="PS00073">
    <property type="entry name" value="ACYL_COA_DH_2"/>
    <property type="match status" value="1"/>
</dbReference>
<evidence type="ECO:0000256" key="2">
    <source>
        <dbReference type="ARBA" id="ARBA00009347"/>
    </source>
</evidence>
<evidence type="ECO:0000313" key="9">
    <source>
        <dbReference type="EMBL" id="MFD1018326.1"/>
    </source>
</evidence>
<dbReference type="PANTHER" id="PTHR43884">
    <property type="entry name" value="ACYL-COA DEHYDROGENASE"/>
    <property type="match status" value="1"/>
</dbReference>
<dbReference type="Pfam" id="PF00441">
    <property type="entry name" value="Acyl-CoA_dh_1"/>
    <property type="match status" value="1"/>
</dbReference>
<proteinExistence type="inferred from homology"/>
<keyword evidence="3 5" id="KW-0285">Flavoprotein</keyword>
<gene>
    <name evidence="9" type="ORF">ACFQ2J_03850</name>
</gene>
<dbReference type="RefSeq" id="WP_386056739.1">
    <property type="nucleotide sequence ID" value="NZ_JBHTKL010000001.1"/>
</dbReference>
<comment type="similarity">
    <text evidence="2 5">Belongs to the acyl-CoA dehydrogenase family.</text>
</comment>
<dbReference type="Gene3D" id="1.10.540.10">
    <property type="entry name" value="Acyl-CoA dehydrogenase/oxidase, N-terminal domain"/>
    <property type="match status" value="1"/>
</dbReference>
<dbReference type="Pfam" id="PF02771">
    <property type="entry name" value="Acyl-CoA_dh_N"/>
    <property type="match status" value="1"/>
</dbReference>
<dbReference type="InterPro" id="IPR009075">
    <property type="entry name" value="AcylCo_DH/oxidase_C"/>
</dbReference>
<comment type="caution">
    <text evidence="9">The sequence shown here is derived from an EMBL/GenBank/DDBJ whole genome shotgun (WGS) entry which is preliminary data.</text>
</comment>
<dbReference type="Pfam" id="PF02770">
    <property type="entry name" value="Acyl-CoA_dh_M"/>
    <property type="match status" value="1"/>
</dbReference>
<dbReference type="InterPro" id="IPR006089">
    <property type="entry name" value="Acyl-CoA_DH_CS"/>
</dbReference>
<dbReference type="CDD" id="cd01158">
    <property type="entry name" value="SCAD_SBCAD"/>
    <property type="match status" value="1"/>
</dbReference>
<dbReference type="Gene3D" id="1.20.140.10">
    <property type="entry name" value="Butyryl-CoA Dehydrogenase, subunit A, domain 3"/>
    <property type="match status" value="1"/>
</dbReference>
<evidence type="ECO:0000259" key="8">
    <source>
        <dbReference type="Pfam" id="PF02771"/>
    </source>
</evidence>
<organism evidence="9 10">
    <name type="scientific">Thalassobacillus hwangdonensis</name>
    <dbReference type="NCBI Taxonomy" id="546108"/>
    <lineage>
        <taxon>Bacteria</taxon>
        <taxon>Bacillati</taxon>
        <taxon>Bacillota</taxon>
        <taxon>Bacilli</taxon>
        <taxon>Bacillales</taxon>
        <taxon>Bacillaceae</taxon>
        <taxon>Thalassobacillus</taxon>
    </lineage>
</organism>
<sequence length="380" mass="41425">MNLELTKEQEMIRKMVRDFAEDVIKPRAIDIDVNAAFPEDIFKEMGKLGMLGIPFPEEYGGSGGDTVSYALAVEEIGRVCGSTGLSFAAAVSLGSSPIYYFGTEEQKQEYLVPLAKGEGLASFGLTEPNAGSDAGGTQTKAVLDGDHYVINGEKCWITNAEYARSITVTAVSGKREDGKNIISAFIVPKDTPGLKITSNYDKMGVRGSNTSEIILEDVRVPKENILGDPKKGFSQFLYTLDGGRISIGALGVGIAQASLDKALAYAKERKQFGQPISNFQAIQFKLADMAMEVELARDIVLKSAWLKDQGKPFTKESAYAKLFASETAFRSANQAIQIHGGYGYMREYEVERYLRDAKLLEIGEGTSEIQRLVIARQLGC</sequence>